<organism evidence="1 2">
    <name type="scientific">Tumebacillus amylolyticus</name>
    <dbReference type="NCBI Taxonomy" id="2801339"/>
    <lineage>
        <taxon>Bacteria</taxon>
        <taxon>Bacillati</taxon>
        <taxon>Bacillota</taxon>
        <taxon>Bacilli</taxon>
        <taxon>Bacillales</taxon>
        <taxon>Alicyclobacillaceae</taxon>
        <taxon>Tumebacillus</taxon>
    </lineage>
</organism>
<dbReference type="EMBL" id="JAEQNB010000006">
    <property type="protein sequence ID" value="MBL0388563.1"/>
    <property type="molecule type" value="Genomic_DNA"/>
</dbReference>
<keyword evidence="2" id="KW-1185">Reference proteome</keyword>
<gene>
    <name evidence="1" type="ORF">JJB07_18320</name>
</gene>
<name>A0ABS1JE92_9BACL</name>
<reference evidence="1 2" key="1">
    <citation type="submission" date="2021-01" db="EMBL/GenBank/DDBJ databases">
        <title>Tumebacillus sp. strain ITR2 16S ribosomal RNA gene Genome sequencing and assembly.</title>
        <authorList>
            <person name="Kang M."/>
        </authorList>
    </citation>
    <scope>NUCLEOTIDE SEQUENCE [LARGE SCALE GENOMIC DNA]</scope>
    <source>
        <strain evidence="1 2">ITR2</strain>
    </source>
</reference>
<dbReference type="Pfam" id="PF11236">
    <property type="entry name" value="DUF3037"/>
    <property type="match status" value="1"/>
</dbReference>
<dbReference type="Proteomes" id="UP000602284">
    <property type="component" value="Unassembled WGS sequence"/>
</dbReference>
<dbReference type="RefSeq" id="WP_201637527.1">
    <property type="nucleotide sequence ID" value="NZ_JAEQNB010000006.1"/>
</dbReference>
<protein>
    <submittedName>
        <fullName evidence="1">DUF3037 domain-containing protein</fullName>
    </submittedName>
</protein>
<sequence>MSGTANFTILRYVPNIEREEFVNMGVLLHCPEQKFLRLKTTDTLTRIRAFDDELDIEMFKMILSGISEEFDKSSFKEQYLSNTMLISEITSHYVNQLQFSDIRTLLVPDTSDFALEEELDLIFKTFVYYEVSKSTRVTDKQVQSLMSRTFKDHKIISYLNKKPTVKGSYEEVEFDYGLNDMEYIKALSFDYSPKQASRAPELARNWAFIFREIKEKTQLEKQTNPEFITVIHVSDKIKNKHLTTALDIIDSESKIYYSNEMTKLAEHVRKQIINNHNSNQLRLDIQN</sequence>
<dbReference type="InterPro" id="IPR021398">
    <property type="entry name" value="DUF3037"/>
</dbReference>
<comment type="caution">
    <text evidence="1">The sequence shown here is derived from an EMBL/GenBank/DDBJ whole genome shotgun (WGS) entry which is preliminary data.</text>
</comment>
<evidence type="ECO:0000313" key="1">
    <source>
        <dbReference type="EMBL" id="MBL0388563.1"/>
    </source>
</evidence>
<accession>A0ABS1JE92</accession>
<evidence type="ECO:0000313" key="2">
    <source>
        <dbReference type="Proteomes" id="UP000602284"/>
    </source>
</evidence>
<proteinExistence type="predicted"/>